<comment type="similarity">
    <text evidence="1 2">Belongs to the Iojap/RsfS family.</text>
</comment>
<reference evidence="3" key="1">
    <citation type="submission" date="2021-03" db="EMBL/GenBank/DDBJ databases">
        <title>Description of Psychrosphaera ytuae sp. nov. isolated from deep sea sediment of South China Sea.</title>
        <authorList>
            <person name="Zhang J."/>
            <person name="Xu X.-D."/>
        </authorList>
    </citation>
    <scope>NUCLEOTIDE SEQUENCE</scope>
    <source>
        <strain evidence="3">MTZ26</strain>
    </source>
</reference>
<dbReference type="GO" id="GO:0090071">
    <property type="term" value="P:negative regulation of ribosome biogenesis"/>
    <property type="evidence" value="ECO:0007669"/>
    <property type="project" value="UniProtKB-UniRule"/>
</dbReference>
<name>A0A975DF18_9GAMM</name>
<keyword evidence="2" id="KW-0963">Cytoplasm</keyword>
<comment type="subcellular location">
    <subcellularLocation>
        <location evidence="2">Cytoplasm</location>
    </subcellularLocation>
</comment>
<dbReference type="EMBL" id="CP072110">
    <property type="protein sequence ID" value="QTH65231.1"/>
    <property type="molecule type" value="Genomic_DNA"/>
</dbReference>
<dbReference type="HAMAP" id="MF_01477">
    <property type="entry name" value="Iojap_RsfS"/>
    <property type="match status" value="1"/>
</dbReference>
<comment type="function">
    <text evidence="2">Functions as a ribosomal silencing factor. Interacts with ribosomal protein uL14 (rplN), blocking formation of intersubunit bridge B8. Prevents association of the 30S and 50S ribosomal subunits and the formation of functional ribosomes, thus repressing translation.</text>
</comment>
<proteinExistence type="inferred from homology"/>
<evidence type="ECO:0000313" key="3">
    <source>
        <dbReference type="EMBL" id="QTH65231.1"/>
    </source>
</evidence>
<keyword evidence="4" id="KW-1185">Reference proteome</keyword>
<dbReference type="NCBIfam" id="TIGR00090">
    <property type="entry name" value="rsfS_iojap_ybeB"/>
    <property type="match status" value="1"/>
</dbReference>
<accession>A0A975DF18</accession>
<keyword evidence="2" id="KW-0678">Repressor</keyword>
<dbReference type="InterPro" id="IPR043519">
    <property type="entry name" value="NT_sf"/>
</dbReference>
<gene>
    <name evidence="2 3" type="primary">rsfS</name>
    <name evidence="3" type="ORF">J1N51_00150</name>
</gene>
<dbReference type="GO" id="GO:0043023">
    <property type="term" value="F:ribosomal large subunit binding"/>
    <property type="evidence" value="ECO:0007669"/>
    <property type="project" value="TreeGrafter"/>
</dbReference>
<dbReference type="GO" id="GO:0017148">
    <property type="term" value="P:negative regulation of translation"/>
    <property type="evidence" value="ECO:0007669"/>
    <property type="project" value="UniProtKB-UniRule"/>
</dbReference>
<dbReference type="GO" id="GO:0005737">
    <property type="term" value="C:cytoplasm"/>
    <property type="evidence" value="ECO:0007669"/>
    <property type="project" value="UniProtKB-SubCell"/>
</dbReference>
<organism evidence="3 4">
    <name type="scientific">Psychrosphaera ytuae</name>
    <dbReference type="NCBI Taxonomy" id="2820710"/>
    <lineage>
        <taxon>Bacteria</taxon>
        <taxon>Pseudomonadati</taxon>
        <taxon>Pseudomonadota</taxon>
        <taxon>Gammaproteobacteria</taxon>
        <taxon>Alteromonadales</taxon>
        <taxon>Pseudoalteromonadaceae</taxon>
        <taxon>Psychrosphaera</taxon>
    </lineage>
</organism>
<dbReference type="InterPro" id="IPR004394">
    <property type="entry name" value="Iojap/RsfS/C7orf30"/>
</dbReference>
<comment type="subunit">
    <text evidence="2">Interacts with ribosomal protein uL14 (rplN).</text>
</comment>
<dbReference type="AlphaFoldDB" id="A0A975DF18"/>
<dbReference type="Gene3D" id="3.30.460.10">
    <property type="entry name" value="Beta Polymerase, domain 2"/>
    <property type="match status" value="1"/>
</dbReference>
<dbReference type="PANTHER" id="PTHR21043">
    <property type="entry name" value="IOJAP SUPERFAMILY ORTHOLOG"/>
    <property type="match status" value="1"/>
</dbReference>
<sequence length="120" mass="13353">MTENQQILEFVLDKIDDLKARDIQTFDVRGTSSITDYMVICSGTSKKHVQSVADHVLSEAKHSDNPALGSEGMSEGEWVLVDMGPVVLHVMQETTRDFYQLEKLWQDSAESKSDSSSSGQ</sequence>
<dbReference type="PANTHER" id="PTHR21043:SF0">
    <property type="entry name" value="MITOCHONDRIAL ASSEMBLY OF RIBOSOMAL LARGE SUBUNIT PROTEIN 1"/>
    <property type="match status" value="1"/>
</dbReference>
<evidence type="ECO:0000256" key="1">
    <source>
        <dbReference type="ARBA" id="ARBA00010574"/>
    </source>
</evidence>
<dbReference type="SUPFAM" id="SSF81301">
    <property type="entry name" value="Nucleotidyltransferase"/>
    <property type="match status" value="1"/>
</dbReference>
<protein>
    <recommendedName>
        <fullName evidence="2">Ribosomal silencing factor RsfS</fullName>
    </recommendedName>
</protein>
<dbReference type="Proteomes" id="UP000682739">
    <property type="component" value="Chromosome"/>
</dbReference>
<evidence type="ECO:0000313" key="4">
    <source>
        <dbReference type="Proteomes" id="UP000682739"/>
    </source>
</evidence>
<evidence type="ECO:0000256" key="2">
    <source>
        <dbReference type="HAMAP-Rule" id="MF_01477"/>
    </source>
</evidence>
<keyword evidence="2" id="KW-0810">Translation regulation</keyword>
<dbReference type="Pfam" id="PF02410">
    <property type="entry name" value="RsfS"/>
    <property type="match status" value="1"/>
</dbReference>
<dbReference type="KEGG" id="psym:J1N51_00150"/>
<dbReference type="GO" id="GO:0042256">
    <property type="term" value="P:cytosolic ribosome assembly"/>
    <property type="evidence" value="ECO:0007669"/>
    <property type="project" value="UniProtKB-UniRule"/>
</dbReference>
<dbReference type="RefSeq" id="WP_208833266.1">
    <property type="nucleotide sequence ID" value="NZ_CP072110.1"/>
</dbReference>